<evidence type="ECO:0000313" key="1">
    <source>
        <dbReference type="EMBL" id="ESA05791.1"/>
    </source>
</evidence>
<dbReference type="HOGENOM" id="CLU_1960744_0_0_1"/>
<sequence>MHTATVINLLPIGLGFQIYSYTDTLSKDFVNFTLNRLVRNDDVIHMTTSIGRFTLILITKIKQCLTLIGNIGNICRQKKSLQSMKKLLKSEYYWGFSDLSYATFIKNNRNTKLHTQMICNHMTYIQSN</sequence>
<dbReference type="AlphaFoldDB" id="U9TQZ2"/>
<organism evidence="1">
    <name type="scientific">Rhizophagus irregularis (strain DAOM 181602 / DAOM 197198 / MUCL 43194)</name>
    <name type="common">Arbuscular mycorrhizal fungus</name>
    <name type="synonym">Glomus intraradices</name>
    <dbReference type="NCBI Taxonomy" id="747089"/>
    <lineage>
        <taxon>Eukaryota</taxon>
        <taxon>Fungi</taxon>
        <taxon>Fungi incertae sedis</taxon>
        <taxon>Mucoromycota</taxon>
        <taxon>Glomeromycotina</taxon>
        <taxon>Glomeromycetes</taxon>
        <taxon>Glomerales</taxon>
        <taxon>Glomeraceae</taxon>
        <taxon>Rhizophagus</taxon>
    </lineage>
</organism>
<gene>
    <name evidence="1" type="ORF">GLOINDRAFT_99569</name>
</gene>
<proteinExistence type="predicted"/>
<protein>
    <submittedName>
        <fullName evidence="1">Uncharacterized protein</fullName>
    </submittedName>
</protein>
<reference evidence="1" key="1">
    <citation type="submission" date="2013-07" db="EMBL/GenBank/DDBJ databases">
        <title>The genome of an arbuscular mycorrhizal fungus provides insights into the evolution of the oldest plant symbiosis.</title>
        <authorList>
            <consortium name="DOE Joint Genome Institute"/>
            <person name="Tisserant E."/>
            <person name="Malbreil M."/>
            <person name="Kuo A."/>
            <person name="Kohler A."/>
            <person name="Symeonidi A."/>
            <person name="Balestrini R."/>
            <person name="Charron P."/>
            <person name="Duensing N."/>
            <person name="Frei-dit-Frey N."/>
            <person name="Gianinazzi-Pearson V."/>
            <person name="Gilbert B."/>
            <person name="Handa Y."/>
            <person name="Hijri M."/>
            <person name="Kaul R."/>
            <person name="Kawaguchi M."/>
            <person name="Krajinski F."/>
            <person name="Lammers P."/>
            <person name="Lapierre D."/>
            <person name="Masclaux F.G."/>
            <person name="Murat C."/>
            <person name="Morin E."/>
            <person name="Ndikumana S."/>
            <person name="Pagni M."/>
            <person name="Petitpierre D."/>
            <person name="Requena N."/>
            <person name="Rosikiewicz P."/>
            <person name="Riley R."/>
            <person name="Saito K."/>
            <person name="San Clemente H."/>
            <person name="Shapiro H."/>
            <person name="van Tuinen D."/>
            <person name="Becard G."/>
            <person name="Bonfante P."/>
            <person name="Paszkowski U."/>
            <person name="Shachar-Hill Y."/>
            <person name="Young J.P."/>
            <person name="Sanders I.R."/>
            <person name="Henrissat B."/>
            <person name="Rensing S.A."/>
            <person name="Grigoriev I.V."/>
            <person name="Corradi N."/>
            <person name="Roux C."/>
            <person name="Martin F."/>
        </authorList>
    </citation>
    <scope>NUCLEOTIDE SEQUENCE</scope>
    <source>
        <strain evidence="1">DAOM 197198</strain>
    </source>
</reference>
<accession>U9TQZ2</accession>
<name>U9TQZ2_RHIID</name>
<dbReference type="EMBL" id="KI292528">
    <property type="protein sequence ID" value="ESA05791.1"/>
    <property type="molecule type" value="Genomic_DNA"/>
</dbReference>